<organism evidence="9 10">
    <name type="scientific">Raphidocelis subcapitata</name>
    <dbReference type="NCBI Taxonomy" id="307507"/>
    <lineage>
        <taxon>Eukaryota</taxon>
        <taxon>Viridiplantae</taxon>
        <taxon>Chlorophyta</taxon>
        <taxon>core chlorophytes</taxon>
        <taxon>Chlorophyceae</taxon>
        <taxon>CS clade</taxon>
        <taxon>Sphaeropleales</taxon>
        <taxon>Selenastraceae</taxon>
        <taxon>Raphidocelis</taxon>
    </lineage>
</organism>
<keyword evidence="3 6" id="KW-0010">Activator</keyword>
<evidence type="ECO:0000256" key="7">
    <source>
        <dbReference type="SAM" id="Coils"/>
    </source>
</evidence>
<feature type="compositionally biased region" description="Low complexity" evidence="8">
    <location>
        <begin position="48"/>
        <end position="58"/>
    </location>
</feature>
<evidence type="ECO:0000256" key="1">
    <source>
        <dbReference type="ARBA" id="ARBA00004123"/>
    </source>
</evidence>
<evidence type="ECO:0000256" key="6">
    <source>
        <dbReference type="RuleBase" id="RU366036"/>
    </source>
</evidence>
<dbReference type="SUPFAM" id="SSF140718">
    <property type="entry name" value="Mediator hinge subcomplex-like"/>
    <property type="match status" value="1"/>
</dbReference>
<evidence type="ECO:0000313" key="10">
    <source>
        <dbReference type="Proteomes" id="UP000247498"/>
    </source>
</evidence>
<dbReference type="FunCoup" id="A0A2V0PPC0">
    <property type="interactions" value="1332"/>
</dbReference>
<dbReference type="OrthoDB" id="526653at2759"/>
<keyword evidence="4 6" id="KW-0804">Transcription</keyword>
<comment type="caution">
    <text evidence="9">The sequence shown here is derived from an EMBL/GenBank/DDBJ whole genome shotgun (WGS) entry which is preliminary data.</text>
</comment>
<evidence type="ECO:0000256" key="5">
    <source>
        <dbReference type="ARBA" id="ARBA00023242"/>
    </source>
</evidence>
<feature type="region of interest" description="Disordered" evidence="8">
    <location>
        <begin position="36"/>
        <end position="65"/>
    </location>
</feature>
<reference evidence="9 10" key="1">
    <citation type="journal article" date="2018" name="Sci. Rep.">
        <title>Raphidocelis subcapitata (=Pseudokirchneriella subcapitata) provides an insight into genome evolution and environmental adaptations in the Sphaeropleales.</title>
        <authorList>
            <person name="Suzuki S."/>
            <person name="Yamaguchi H."/>
            <person name="Nakajima N."/>
            <person name="Kawachi M."/>
        </authorList>
    </citation>
    <scope>NUCLEOTIDE SEQUENCE [LARGE SCALE GENOMIC DNA]</scope>
    <source>
        <strain evidence="9 10">NIES-35</strain>
    </source>
</reference>
<keyword evidence="2 6" id="KW-0805">Transcription regulation</keyword>
<dbReference type="GO" id="GO:0016592">
    <property type="term" value="C:mediator complex"/>
    <property type="evidence" value="ECO:0007669"/>
    <property type="project" value="UniProtKB-UniRule"/>
</dbReference>
<evidence type="ECO:0000313" key="9">
    <source>
        <dbReference type="EMBL" id="GBF99307.1"/>
    </source>
</evidence>
<dbReference type="STRING" id="307507.A0A2V0PPC0"/>
<feature type="coiled-coil region" evidence="7">
    <location>
        <begin position="108"/>
        <end position="146"/>
    </location>
</feature>
<dbReference type="AlphaFoldDB" id="A0A2V0PPC0"/>
<dbReference type="GO" id="GO:0006357">
    <property type="term" value="P:regulation of transcription by RNA polymerase II"/>
    <property type="evidence" value="ECO:0007669"/>
    <property type="project" value="TreeGrafter"/>
</dbReference>
<dbReference type="Gene3D" id="6.10.280.10">
    <property type="entry name" value="Mediator complex, subunit Med21"/>
    <property type="match status" value="1"/>
</dbReference>
<comment type="function">
    <text evidence="6">Component of the Mediator complex, a coactivator involved in the regulated transcription of nearly all RNA polymerase II-dependent genes. Mediator functions as a bridge to convey information from gene-specific regulatory proteins to the basal RNA polymerase II transcription machinery. Mediator is recruited to promoters by direct interactions with regulatory proteins and serves as a scaffold for the assembly of a functional preinitiation complex with RNA polymerase II and the general transcription factors.</text>
</comment>
<keyword evidence="5 6" id="KW-0539">Nucleus</keyword>
<dbReference type="GO" id="GO:0003712">
    <property type="term" value="F:transcription coregulator activity"/>
    <property type="evidence" value="ECO:0007669"/>
    <property type="project" value="TreeGrafter"/>
</dbReference>
<evidence type="ECO:0000256" key="8">
    <source>
        <dbReference type="SAM" id="MobiDB-lite"/>
    </source>
</evidence>
<comment type="subunit">
    <text evidence="6">Component of the Mediator complex.</text>
</comment>
<keyword evidence="10" id="KW-1185">Reference proteome</keyword>
<dbReference type="Pfam" id="PF11221">
    <property type="entry name" value="Med21"/>
    <property type="match status" value="1"/>
</dbReference>
<accession>A0A2V0PPC0</accession>
<dbReference type="Proteomes" id="UP000247498">
    <property type="component" value="Unassembled WGS sequence"/>
</dbReference>
<evidence type="ECO:0000256" key="2">
    <source>
        <dbReference type="ARBA" id="ARBA00023015"/>
    </source>
</evidence>
<comment type="subcellular location">
    <subcellularLocation>
        <location evidence="1 6">Nucleus</location>
    </subcellularLocation>
</comment>
<name>A0A2V0PPC0_9CHLO</name>
<dbReference type="InParanoid" id="A0A2V0PPC0"/>
<gene>
    <name evidence="9" type="ORF">Rsub_12088</name>
</gene>
<proteinExistence type="inferred from homology"/>
<dbReference type="PANTHER" id="PTHR13381">
    <property type="entry name" value="RNA POLYMERASE II HOLOENZYME COMPONENT SRB7"/>
    <property type="match status" value="1"/>
</dbReference>
<dbReference type="InterPro" id="IPR021384">
    <property type="entry name" value="Mediator_Med21"/>
</dbReference>
<dbReference type="InterPro" id="IPR037212">
    <property type="entry name" value="Med7/Med21-like"/>
</dbReference>
<sequence>MASADLVTQLQDQLHTVSKMFFDFVGILQRDAPPLPLDGEPLAPPPTAVTAAASAAAPGDGGPPAFDVEATTQLMASQLIAQFKATEALISALPPAPGPDGAAASDRARALQEEHAAVSAALDAAAAEAEAQLGELQRLFAELAAARLRDARAGVALPPLPAVD</sequence>
<evidence type="ECO:0000256" key="3">
    <source>
        <dbReference type="ARBA" id="ARBA00023159"/>
    </source>
</evidence>
<evidence type="ECO:0000256" key="4">
    <source>
        <dbReference type="ARBA" id="ARBA00023163"/>
    </source>
</evidence>
<dbReference type="EMBL" id="BDRX01000153">
    <property type="protein sequence ID" value="GBF99307.1"/>
    <property type="molecule type" value="Genomic_DNA"/>
</dbReference>
<protein>
    <recommendedName>
        <fullName evidence="6">Mediator of RNA polymerase II transcription subunit 21</fullName>
    </recommendedName>
</protein>
<comment type="similarity">
    <text evidence="6">Belongs to the Mediator complex subunit 21 family.</text>
</comment>
<keyword evidence="7" id="KW-0175">Coiled coil</keyword>
<dbReference type="PANTHER" id="PTHR13381:SF0">
    <property type="entry name" value="MEDIATOR OF RNA POLYMERASE II TRANSCRIPTION SUBUNIT 21"/>
    <property type="match status" value="1"/>
</dbReference>